<gene>
    <name evidence="13" type="primary">ZNRD1</name>
    <name evidence="13" type="ORF">DERP_005330</name>
</gene>
<evidence type="ECO:0000256" key="5">
    <source>
        <dbReference type="ARBA" id="ARBA00022771"/>
    </source>
</evidence>
<reference evidence="13 14" key="1">
    <citation type="journal article" date="2018" name="J. Allergy Clin. Immunol.">
        <title>High-quality assembly of Dermatophagoides pteronyssinus genome and transcriptome reveals a wide range of novel allergens.</title>
        <authorList>
            <person name="Liu X.Y."/>
            <person name="Yang K.Y."/>
            <person name="Wang M.Q."/>
            <person name="Kwok J.S."/>
            <person name="Zeng X."/>
            <person name="Yang Z."/>
            <person name="Xiao X.J."/>
            <person name="Lau C.P."/>
            <person name="Li Y."/>
            <person name="Huang Z.M."/>
            <person name="Ba J.G."/>
            <person name="Yim A.K."/>
            <person name="Ouyang C.Y."/>
            <person name="Ngai S.M."/>
            <person name="Chan T.F."/>
            <person name="Leung E.L."/>
            <person name="Liu L."/>
            <person name="Liu Z.G."/>
            <person name="Tsui S.K."/>
        </authorList>
    </citation>
    <scope>NUCLEOTIDE SEQUENCE [LARGE SCALE GENOMIC DNA]</scope>
    <source>
        <strain evidence="13">Derp</strain>
    </source>
</reference>
<keyword evidence="3 13" id="KW-0240">DNA-directed RNA polymerase</keyword>
<dbReference type="CDD" id="cd10507">
    <property type="entry name" value="Zn-ribbon_RPA12"/>
    <property type="match status" value="1"/>
</dbReference>
<dbReference type="PANTHER" id="PTHR11239">
    <property type="entry name" value="DNA-DIRECTED RNA POLYMERASE"/>
    <property type="match status" value="1"/>
</dbReference>
<comment type="subcellular location">
    <subcellularLocation>
        <location evidence="1">Nucleus</location>
        <location evidence="1">Nucleolus</location>
    </subcellularLocation>
</comment>
<evidence type="ECO:0000259" key="12">
    <source>
        <dbReference type="PROSITE" id="PS51133"/>
    </source>
</evidence>
<evidence type="ECO:0000256" key="6">
    <source>
        <dbReference type="ARBA" id="ARBA00022833"/>
    </source>
</evidence>
<evidence type="ECO:0000256" key="10">
    <source>
        <dbReference type="PROSITE-ProRule" id="PRU00472"/>
    </source>
</evidence>
<feature type="domain" description="TFIIS-type" evidence="12">
    <location>
        <begin position="172"/>
        <end position="212"/>
    </location>
</feature>
<dbReference type="SUPFAM" id="SSF57783">
    <property type="entry name" value="Zinc beta-ribbon"/>
    <property type="match status" value="1"/>
</dbReference>
<dbReference type="SMART" id="SM00440">
    <property type="entry name" value="ZnF_C2C2"/>
    <property type="match status" value="1"/>
</dbReference>
<comment type="function">
    <text evidence="9">Core component of RNA polymerase I (Pol I), a DNA-dependent RNA polymerase which synthesizes ribosomal RNA precursors using the four ribonucleoside triphosphates as substrates. Can mediate Pol I proofreading of the nascent RNA transcript. Anchors into the Pol I active site to monitor transcription fidelity and cleave mis-incorporated 5'-ribonucleotides.</text>
</comment>
<dbReference type="GO" id="GO:0000428">
    <property type="term" value="C:DNA-directed RNA polymerase complex"/>
    <property type="evidence" value="ECO:0007669"/>
    <property type="project" value="UniProtKB-KW"/>
</dbReference>
<sequence>MHIKRLILIILIDFIIPGQSLKCYICDYNINYCKTPHCYNNYDVCSANQFASVLVPIRECPRNCMLKAVTNPAGIVLKWKRLCAPEDDYTSGFSCRIDYVFGAHFCARCGSVLPLPTFEDFSSSVICPICNLTVDAKHFDGQATTVQRIWFNPRSNLNKQRNKEINADGPVVERKCERCGHDKQTFATLQTRSADEGQTIFYTCLKCGAKENENS</sequence>
<evidence type="ECO:0000256" key="11">
    <source>
        <dbReference type="SAM" id="SignalP"/>
    </source>
</evidence>
<dbReference type="InterPro" id="IPR001222">
    <property type="entry name" value="Znf_TFIIS"/>
</dbReference>
<keyword evidence="3 13" id="KW-0804">Transcription</keyword>
<reference evidence="13 14" key="2">
    <citation type="journal article" date="2022" name="Mol. Biol. Evol.">
        <title>Comparative Genomics Reveals Insights into the Divergent Evolution of Astigmatic Mites and Household Pest Adaptations.</title>
        <authorList>
            <person name="Xiong Q."/>
            <person name="Wan A.T."/>
            <person name="Liu X."/>
            <person name="Fung C.S."/>
            <person name="Xiao X."/>
            <person name="Malainual N."/>
            <person name="Hou J."/>
            <person name="Wang L."/>
            <person name="Wang M."/>
            <person name="Yang K.Y."/>
            <person name="Cui Y."/>
            <person name="Leung E.L."/>
            <person name="Nong W."/>
            <person name="Shin S.K."/>
            <person name="Au S.W."/>
            <person name="Jeong K.Y."/>
            <person name="Chew F.T."/>
            <person name="Hui J.H."/>
            <person name="Leung T.F."/>
            <person name="Tungtrongchitr A."/>
            <person name="Zhong N."/>
            <person name="Liu Z."/>
            <person name="Tsui S.K."/>
        </authorList>
    </citation>
    <scope>NUCLEOTIDE SEQUENCE [LARGE SCALE GENOMIC DNA]</scope>
    <source>
        <strain evidence="13">Derp</strain>
    </source>
</reference>
<keyword evidence="7" id="KW-0539">Nucleus</keyword>
<evidence type="ECO:0000256" key="4">
    <source>
        <dbReference type="ARBA" id="ARBA00022723"/>
    </source>
</evidence>
<keyword evidence="11" id="KW-0732">Signal</keyword>
<feature type="signal peptide" evidence="11">
    <location>
        <begin position="1"/>
        <end position="20"/>
    </location>
</feature>
<dbReference type="EMBL" id="NJHN03000031">
    <property type="protein sequence ID" value="KAH9423749.1"/>
    <property type="molecule type" value="Genomic_DNA"/>
</dbReference>
<dbReference type="PROSITE" id="PS51133">
    <property type="entry name" value="ZF_TFIIS_2"/>
    <property type="match status" value="1"/>
</dbReference>
<evidence type="ECO:0000313" key="14">
    <source>
        <dbReference type="Proteomes" id="UP000887458"/>
    </source>
</evidence>
<name>A0ABQ8JMI4_DERPT</name>
<proteinExistence type="predicted"/>
<keyword evidence="4" id="KW-0479">Metal-binding</keyword>
<comment type="caution">
    <text evidence="13">The sequence shown here is derived from an EMBL/GenBank/DDBJ whole genome shotgun (WGS) entry which is preliminary data.</text>
</comment>
<protein>
    <recommendedName>
        <fullName evidence="2">DNA-directed RNA polymerase I subunit RPA12</fullName>
    </recommendedName>
    <alternativeName>
        <fullName evidence="8">DNA-directed RNA polymerase I subunit H</fullName>
    </alternativeName>
</protein>
<evidence type="ECO:0000256" key="9">
    <source>
        <dbReference type="ARBA" id="ARBA00044497"/>
    </source>
</evidence>
<keyword evidence="14" id="KW-1185">Reference proteome</keyword>
<dbReference type="InterPro" id="IPR034004">
    <property type="entry name" value="Zn_ribbon_RPA12_C"/>
</dbReference>
<keyword evidence="6" id="KW-0862">Zinc</keyword>
<dbReference type="Gene3D" id="2.20.25.10">
    <property type="match status" value="1"/>
</dbReference>
<evidence type="ECO:0000313" key="13">
    <source>
        <dbReference type="EMBL" id="KAH9423749.1"/>
    </source>
</evidence>
<dbReference type="PROSITE" id="PS00466">
    <property type="entry name" value="ZF_TFIIS_1"/>
    <property type="match status" value="1"/>
</dbReference>
<feature type="chain" id="PRO_5047206672" description="DNA-directed RNA polymerase I subunit RPA12" evidence="11">
    <location>
        <begin position="21"/>
        <end position="215"/>
    </location>
</feature>
<evidence type="ECO:0000256" key="7">
    <source>
        <dbReference type="ARBA" id="ARBA00023242"/>
    </source>
</evidence>
<accession>A0ABQ8JMI4</accession>
<keyword evidence="5 10" id="KW-0863">Zinc-finger</keyword>
<dbReference type="InterPro" id="IPR012164">
    <property type="entry name" value="Rpa12/Rpb9/Rpc10/TFS"/>
</dbReference>
<evidence type="ECO:0000256" key="2">
    <source>
        <dbReference type="ARBA" id="ARBA00018784"/>
    </source>
</evidence>
<dbReference type="Proteomes" id="UP000887458">
    <property type="component" value="Unassembled WGS sequence"/>
</dbReference>
<dbReference type="PANTHER" id="PTHR11239:SF14">
    <property type="entry name" value="DNA-DIRECTED RNA POLYMERASE I SUBUNIT RPA12"/>
    <property type="match status" value="1"/>
</dbReference>
<dbReference type="Pfam" id="PF01096">
    <property type="entry name" value="Zn_ribbon_TFIIS"/>
    <property type="match status" value="1"/>
</dbReference>
<organism evidence="13 14">
    <name type="scientific">Dermatophagoides pteronyssinus</name>
    <name type="common">European house dust mite</name>
    <dbReference type="NCBI Taxonomy" id="6956"/>
    <lineage>
        <taxon>Eukaryota</taxon>
        <taxon>Metazoa</taxon>
        <taxon>Ecdysozoa</taxon>
        <taxon>Arthropoda</taxon>
        <taxon>Chelicerata</taxon>
        <taxon>Arachnida</taxon>
        <taxon>Acari</taxon>
        <taxon>Acariformes</taxon>
        <taxon>Sarcoptiformes</taxon>
        <taxon>Astigmata</taxon>
        <taxon>Psoroptidia</taxon>
        <taxon>Analgoidea</taxon>
        <taxon>Pyroglyphidae</taxon>
        <taxon>Dermatophagoidinae</taxon>
        <taxon>Dermatophagoides</taxon>
    </lineage>
</organism>
<evidence type="ECO:0000256" key="3">
    <source>
        <dbReference type="ARBA" id="ARBA00022478"/>
    </source>
</evidence>
<evidence type="ECO:0000256" key="1">
    <source>
        <dbReference type="ARBA" id="ARBA00004604"/>
    </source>
</evidence>
<evidence type="ECO:0000256" key="8">
    <source>
        <dbReference type="ARBA" id="ARBA00031781"/>
    </source>
</evidence>